<evidence type="ECO:0000313" key="2">
    <source>
        <dbReference type="Proteomes" id="UP000272440"/>
    </source>
</evidence>
<proteinExistence type="predicted"/>
<evidence type="ECO:0000313" key="1">
    <source>
        <dbReference type="EMBL" id="RRE43520.1"/>
    </source>
</evidence>
<reference evidence="1 2" key="1">
    <citation type="journal article" date="2019" name="Antimicrob. Agents Chemother.">
        <title>Applying Rapid Whole Genome Sequencing to Predict Phenotypic Antimicrobial Susceptibility Testing Results Among Carbapenem-Resistant Klebsiella pneumoniae Clinical Isolates.</title>
        <authorList>
            <person name="Tamma P.D."/>
            <person name="Fan Y."/>
            <person name="Bergman Y."/>
            <person name="Pertea G."/>
            <person name="Kazmi A."/>
            <person name="Lewis S."/>
            <person name="Carroll K.C."/>
            <person name="Schatz M.C."/>
            <person name="Timp W."/>
            <person name="Simner P.J."/>
        </authorList>
    </citation>
    <scope>NUCLEOTIDE SEQUENCE [LARGE SCALE GENOMIC DNA]</scope>
    <source>
        <strain evidence="1 2">KLPN_33</strain>
    </source>
</reference>
<comment type="caution">
    <text evidence="1">The sequence shown here is derived from an EMBL/GenBank/DDBJ whole genome shotgun (WGS) entry which is preliminary data.</text>
</comment>
<name>A0A3P2EGG0_KLEPN</name>
<dbReference type="EMBL" id="RCZY01000002">
    <property type="protein sequence ID" value="RRE43520.1"/>
    <property type="molecule type" value="Genomic_DNA"/>
</dbReference>
<protein>
    <submittedName>
        <fullName evidence="1">Uncharacterized protein</fullName>
    </submittedName>
</protein>
<accession>A0A3P2EGG0</accession>
<dbReference type="Proteomes" id="UP000272440">
    <property type="component" value="Unassembled WGS sequence"/>
</dbReference>
<organism evidence="1 2">
    <name type="scientific">Klebsiella pneumoniae</name>
    <dbReference type="NCBI Taxonomy" id="573"/>
    <lineage>
        <taxon>Bacteria</taxon>
        <taxon>Pseudomonadati</taxon>
        <taxon>Pseudomonadota</taxon>
        <taxon>Gammaproteobacteria</taxon>
        <taxon>Enterobacterales</taxon>
        <taxon>Enterobacteriaceae</taxon>
        <taxon>Klebsiella/Raoultella group</taxon>
        <taxon>Klebsiella</taxon>
        <taxon>Klebsiella pneumoniae complex</taxon>
    </lineage>
</organism>
<gene>
    <name evidence="1" type="ORF">EAO28_11635</name>
</gene>
<sequence length="87" mass="10261">MLSQLLEIEEIEDLDPSNFYNICDLLTGLPEQVKFAVEVIKDKILYRLKTNYQSFLNSILTKLQSNFKGILTMKRYSILFVYLHNLK</sequence>
<dbReference type="AlphaFoldDB" id="A0A3P2EGG0"/>